<evidence type="ECO:0000256" key="1">
    <source>
        <dbReference type="SAM" id="MobiDB-lite"/>
    </source>
</evidence>
<protein>
    <submittedName>
        <fullName evidence="3">Uncharacterized protein</fullName>
    </submittedName>
</protein>
<feature type="signal peptide" evidence="2">
    <location>
        <begin position="1"/>
        <end position="17"/>
    </location>
</feature>
<feature type="compositionally biased region" description="Polar residues" evidence="1">
    <location>
        <begin position="84"/>
        <end position="97"/>
    </location>
</feature>
<feature type="chain" id="PRO_5034810931" evidence="2">
    <location>
        <begin position="18"/>
        <end position="147"/>
    </location>
</feature>
<proteinExistence type="predicted"/>
<evidence type="ECO:0000313" key="4">
    <source>
        <dbReference type="Proteomes" id="UP000663193"/>
    </source>
</evidence>
<sequence>MLLSSFLLLMSVSSICAIHIPISPVPRAFPFPRPVVPEPPISLPIPPAPRPPSLVPDTPTVPNLKPKPDTPDVPDVPNNPDDGSVTTSARPPVPTTSQLSWREWLNATSTYSVPETRSSGLVTGDGTRILARSGLMFLVPLVAAMIT</sequence>
<feature type="compositionally biased region" description="Pro residues" evidence="1">
    <location>
        <begin position="41"/>
        <end position="54"/>
    </location>
</feature>
<feature type="region of interest" description="Disordered" evidence="1">
    <location>
        <begin position="41"/>
        <end position="97"/>
    </location>
</feature>
<keyword evidence="4" id="KW-1185">Reference proteome</keyword>
<reference evidence="4" key="1">
    <citation type="journal article" date="2021" name="BMC Genomics">
        <title>Chromosome-level genome assembly and manually-curated proteome of model necrotroph Parastagonospora nodorum Sn15 reveals a genome-wide trove of candidate effector homologs, and redundancy of virulence-related functions within an accessory chromosome.</title>
        <authorList>
            <person name="Bertazzoni S."/>
            <person name="Jones D.A.B."/>
            <person name="Phan H.T."/>
            <person name="Tan K.-C."/>
            <person name="Hane J.K."/>
        </authorList>
    </citation>
    <scope>NUCLEOTIDE SEQUENCE [LARGE SCALE GENOMIC DNA]</scope>
    <source>
        <strain evidence="4">SN15 / ATCC MYA-4574 / FGSC 10173)</strain>
    </source>
</reference>
<dbReference type="VEuPathDB" id="FungiDB:JI435_045210"/>
<accession>A0A7U2I1L2</accession>
<dbReference type="KEGG" id="pno:SNOG_04521"/>
<dbReference type="AlphaFoldDB" id="A0A7U2I1L2"/>
<name>A0A7U2I1L2_PHANO</name>
<organism evidence="3 4">
    <name type="scientific">Phaeosphaeria nodorum (strain SN15 / ATCC MYA-4574 / FGSC 10173)</name>
    <name type="common">Glume blotch fungus</name>
    <name type="synonym">Parastagonospora nodorum</name>
    <dbReference type="NCBI Taxonomy" id="321614"/>
    <lineage>
        <taxon>Eukaryota</taxon>
        <taxon>Fungi</taxon>
        <taxon>Dikarya</taxon>
        <taxon>Ascomycota</taxon>
        <taxon>Pezizomycotina</taxon>
        <taxon>Dothideomycetes</taxon>
        <taxon>Pleosporomycetidae</taxon>
        <taxon>Pleosporales</taxon>
        <taxon>Pleosporineae</taxon>
        <taxon>Phaeosphaeriaceae</taxon>
        <taxon>Parastagonospora</taxon>
    </lineage>
</organism>
<feature type="compositionally biased region" description="Low complexity" evidence="1">
    <location>
        <begin position="73"/>
        <end position="82"/>
    </location>
</feature>
<dbReference type="EMBL" id="CP069030">
    <property type="protein sequence ID" value="QRC98459.1"/>
    <property type="molecule type" value="Genomic_DNA"/>
</dbReference>
<dbReference type="OMA" id="IEGMGMK"/>
<evidence type="ECO:0000256" key="2">
    <source>
        <dbReference type="SAM" id="SignalP"/>
    </source>
</evidence>
<dbReference type="RefSeq" id="XP_001794936.1">
    <property type="nucleotide sequence ID" value="XM_001794884.1"/>
</dbReference>
<gene>
    <name evidence="3" type="ORF">JI435_045210</name>
</gene>
<keyword evidence="2" id="KW-0732">Signal</keyword>
<evidence type="ECO:0000313" key="3">
    <source>
        <dbReference type="EMBL" id="QRC98459.1"/>
    </source>
</evidence>
<dbReference type="Proteomes" id="UP000663193">
    <property type="component" value="Chromosome 8"/>
</dbReference>